<gene>
    <name evidence="1" type="ORF">IC007_2467</name>
</gene>
<evidence type="ECO:0000313" key="1">
    <source>
        <dbReference type="EMBL" id="BBG27912.1"/>
    </source>
</evidence>
<dbReference type="EMBL" id="AP018930">
    <property type="protein sequence ID" value="BBG27912.1"/>
    <property type="molecule type" value="Genomic_DNA"/>
</dbReference>
<sequence length="272" mass="30690">MTSVNNEITLRASRDRVRRWISDPFLFAGIVGHISIVNAFDWETKKPIELSSVSSPSNKFRVVYVLGSSDIKTYNGEMTGPLHIPSGVIYKGKTDDEKIKWEVAFTLRSVKPYETLVNINVVTECKHGLMDRISGRSLQFAEHVMNGHIVPYLRNFFKPSADSLELIPMLVLKDKGKIGSLYNKLDNISKDISYGIIIIEGEDLRGRVMIKDGKFTKASINRLEKNLAENVEILEIGSTSDVNVYVYAINVDEIVSDKLMKLIPSEFNQLFS</sequence>
<name>A0A510E5U7_9CREN</name>
<evidence type="ECO:0000313" key="2">
    <source>
        <dbReference type="Proteomes" id="UP000325030"/>
    </source>
</evidence>
<dbReference type="RefSeq" id="WP_149565036.1">
    <property type="nucleotide sequence ID" value="NZ_AP018930.1"/>
</dbReference>
<proteinExistence type="predicted"/>
<organism evidence="1 2">
    <name type="scientific">Sulfuracidifex tepidarius</name>
    <dbReference type="NCBI Taxonomy" id="1294262"/>
    <lineage>
        <taxon>Archaea</taxon>
        <taxon>Thermoproteota</taxon>
        <taxon>Thermoprotei</taxon>
        <taxon>Sulfolobales</taxon>
        <taxon>Sulfolobaceae</taxon>
        <taxon>Sulfuracidifex</taxon>
    </lineage>
</organism>
<dbReference type="GeneID" id="41718754"/>
<dbReference type="AlphaFoldDB" id="A0A510E5U7"/>
<accession>A0A510E5U7</accession>
<protein>
    <submittedName>
        <fullName evidence="1">Uncharacterized protein</fullName>
    </submittedName>
</protein>
<reference evidence="2" key="1">
    <citation type="submission" date="2018-09" db="EMBL/GenBank/DDBJ databases">
        <title>Complete Genome Sequencing of Sulfolobus sp. JCM 16834.</title>
        <authorList>
            <person name="Kato S."/>
            <person name="Itoh T."/>
            <person name="Ohkuma M."/>
        </authorList>
    </citation>
    <scope>NUCLEOTIDE SEQUENCE [LARGE SCALE GENOMIC DNA]</scope>
    <source>
        <strain evidence="2">IC-007</strain>
    </source>
</reference>
<dbReference type="Proteomes" id="UP000325030">
    <property type="component" value="Chromosome"/>
</dbReference>